<name>A0A699X6B0_TANCI</name>
<proteinExistence type="predicted"/>
<reference evidence="1" key="1">
    <citation type="journal article" date="2019" name="Sci. Rep.">
        <title>Draft genome of Tanacetum cinerariifolium, the natural source of mosquito coil.</title>
        <authorList>
            <person name="Yamashiro T."/>
            <person name="Shiraishi A."/>
            <person name="Satake H."/>
            <person name="Nakayama K."/>
        </authorList>
    </citation>
    <scope>NUCLEOTIDE SEQUENCE</scope>
</reference>
<accession>A0A699X6B0</accession>
<feature type="non-terminal residue" evidence="1">
    <location>
        <position position="94"/>
    </location>
</feature>
<dbReference type="EMBL" id="BKCJ011816627">
    <property type="protein sequence ID" value="GFD55335.1"/>
    <property type="molecule type" value="Genomic_DNA"/>
</dbReference>
<dbReference type="AlphaFoldDB" id="A0A699X6B0"/>
<protein>
    <submittedName>
        <fullName evidence="1">Uncharacterized protein</fullName>
    </submittedName>
</protein>
<sequence length="94" mass="9517">LQGAPAHRARGEEAPAPVGGKARRAIVAEATFYQVLASKCVVHAPKYRVQGPLLLVAVGAVGVVAAAGVRDAGVGSAVVDDPEVVAWHVDDVNA</sequence>
<organism evidence="1">
    <name type="scientific">Tanacetum cinerariifolium</name>
    <name type="common">Dalmatian daisy</name>
    <name type="synonym">Chrysanthemum cinerariifolium</name>
    <dbReference type="NCBI Taxonomy" id="118510"/>
    <lineage>
        <taxon>Eukaryota</taxon>
        <taxon>Viridiplantae</taxon>
        <taxon>Streptophyta</taxon>
        <taxon>Embryophyta</taxon>
        <taxon>Tracheophyta</taxon>
        <taxon>Spermatophyta</taxon>
        <taxon>Magnoliopsida</taxon>
        <taxon>eudicotyledons</taxon>
        <taxon>Gunneridae</taxon>
        <taxon>Pentapetalae</taxon>
        <taxon>asterids</taxon>
        <taxon>campanulids</taxon>
        <taxon>Asterales</taxon>
        <taxon>Asteraceae</taxon>
        <taxon>Asteroideae</taxon>
        <taxon>Anthemideae</taxon>
        <taxon>Anthemidinae</taxon>
        <taxon>Tanacetum</taxon>
    </lineage>
</organism>
<evidence type="ECO:0000313" key="1">
    <source>
        <dbReference type="EMBL" id="GFD55335.1"/>
    </source>
</evidence>
<gene>
    <name evidence="1" type="ORF">Tci_927304</name>
</gene>
<comment type="caution">
    <text evidence="1">The sequence shown here is derived from an EMBL/GenBank/DDBJ whole genome shotgun (WGS) entry which is preliminary data.</text>
</comment>
<feature type="non-terminal residue" evidence="1">
    <location>
        <position position="1"/>
    </location>
</feature>